<feature type="non-terminal residue" evidence="1">
    <location>
        <position position="75"/>
    </location>
</feature>
<dbReference type="EMBL" id="UINC01038891">
    <property type="protein sequence ID" value="SVB36565.1"/>
    <property type="molecule type" value="Genomic_DNA"/>
</dbReference>
<proteinExistence type="predicted"/>
<sequence>MLTKKYLKSIASSIFILLFIILSPPAIAANKALLELLKVPRDKGTLSPQEYELLVEASKEDNEKIKESINEIKTG</sequence>
<name>A0A382DE94_9ZZZZ</name>
<gene>
    <name evidence="1" type="ORF">METZ01_LOCUS189419</name>
</gene>
<organism evidence="1">
    <name type="scientific">marine metagenome</name>
    <dbReference type="NCBI Taxonomy" id="408172"/>
    <lineage>
        <taxon>unclassified sequences</taxon>
        <taxon>metagenomes</taxon>
        <taxon>ecological metagenomes</taxon>
    </lineage>
</organism>
<reference evidence="1" key="1">
    <citation type="submission" date="2018-05" db="EMBL/GenBank/DDBJ databases">
        <authorList>
            <person name="Lanie J.A."/>
            <person name="Ng W.-L."/>
            <person name="Kazmierczak K.M."/>
            <person name="Andrzejewski T.M."/>
            <person name="Davidsen T.M."/>
            <person name="Wayne K.J."/>
            <person name="Tettelin H."/>
            <person name="Glass J.I."/>
            <person name="Rusch D."/>
            <person name="Podicherti R."/>
            <person name="Tsui H.-C.T."/>
            <person name="Winkler M.E."/>
        </authorList>
    </citation>
    <scope>NUCLEOTIDE SEQUENCE</scope>
</reference>
<dbReference type="AlphaFoldDB" id="A0A382DE94"/>
<protein>
    <submittedName>
        <fullName evidence="1">Uncharacterized protein</fullName>
    </submittedName>
</protein>
<evidence type="ECO:0000313" key="1">
    <source>
        <dbReference type="EMBL" id="SVB36565.1"/>
    </source>
</evidence>
<accession>A0A382DE94</accession>